<feature type="domain" description="N-acetyltransferase" evidence="1">
    <location>
        <begin position="3"/>
        <end position="154"/>
    </location>
</feature>
<dbReference type="OrthoDB" id="6086192at2759"/>
<gene>
    <name evidence="2" type="ORF">KP79_PYT23686</name>
</gene>
<name>A0A210PQY5_MIZYE</name>
<dbReference type="Proteomes" id="UP000242188">
    <property type="component" value="Unassembled WGS sequence"/>
</dbReference>
<organism evidence="2 3">
    <name type="scientific">Mizuhopecten yessoensis</name>
    <name type="common">Japanese scallop</name>
    <name type="synonym">Patinopecten yessoensis</name>
    <dbReference type="NCBI Taxonomy" id="6573"/>
    <lineage>
        <taxon>Eukaryota</taxon>
        <taxon>Metazoa</taxon>
        <taxon>Spiralia</taxon>
        <taxon>Lophotrochozoa</taxon>
        <taxon>Mollusca</taxon>
        <taxon>Bivalvia</taxon>
        <taxon>Autobranchia</taxon>
        <taxon>Pteriomorphia</taxon>
        <taxon>Pectinida</taxon>
        <taxon>Pectinoidea</taxon>
        <taxon>Pectinidae</taxon>
        <taxon>Mizuhopecten</taxon>
    </lineage>
</organism>
<keyword evidence="2" id="KW-0808">Transferase</keyword>
<dbReference type="InterPro" id="IPR016181">
    <property type="entry name" value="Acyl_CoA_acyltransferase"/>
</dbReference>
<evidence type="ECO:0000313" key="3">
    <source>
        <dbReference type="Proteomes" id="UP000242188"/>
    </source>
</evidence>
<dbReference type="Gene3D" id="3.40.630.30">
    <property type="match status" value="1"/>
</dbReference>
<proteinExistence type="predicted"/>
<dbReference type="SUPFAM" id="SSF55729">
    <property type="entry name" value="Acyl-CoA N-acyltransferases (Nat)"/>
    <property type="match status" value="1"/>
</dbReference>
<dbReference type="GO" id="GO:0016747">
    <property type="term" value="F:acyltransferase activity, transferring groups other than amino-acyl groups"/>
    <property type="evidence" value="ECO:0007669"/>
    <property type="project" value="InterPro"/>
</dbReference>
<protein>
    <submittedName>
        <fullName evidence="2">N-acetyltransferase 16</fullName>
    </submittedName>
</protein>
<dbReference type="EMBL" id="NEDP02005553">
    <property type="protein sequence ID" value="OWF38846.1"/>
    <property type="molecule type" value="Genomic_DNA"/>
</dbReference>
<evidence type="ECO:0000259" key="1">
    <source>
        <dbReference type="PROSITE" id="PS51186"/>
    </source>
</evidence>
<dbReference type="AlphaFoldDB" id="A0A210PQY5"/>
<dbReference type="PANTHER" id="PTHR47403:SF6">
    <property type="entry name" value="N-ACETYLTRANSFERASE DOMAIN-CONTAINING PROTEIN"/>
    <property type="match status" value="1"/>
</dbReference>
<dbReference type="PANTHER" id="PTHR47403">
    <property type="entry name" value="LOC100145250 PROTEIN"/>
    <property type="match status" value="1"/>
</dbReference>
<dbReference type="InterPro" id="IPR056483">
    <property type="entry name" value="Hisat_C"/>
</dbReference>
<keyword evidence="3" id="KW-1185">Reference proteome</keyword>
<dbReference type="InterPro" id="IPR000182">
    <property type="entry name" value="GNAT_dom"/>
</dbReference>
<dbReference type="PROSITE" id="PS51186">
    <property type="entry name" value="GNAT"/>
    <property type="match status" value="1"/>
</dbReference>
<sequence length="305" mass="34541">MDINFRRVTSSDYDDVIAIRRGIYFGWDYLASRFHSMMETHQGYVAMDGDKMVGFSFITTVDDGETLLTRASRVHEDYEGKGVYRSLSDYIRQIISSNPEIKRSAVAIHMNAEADRLIKKGAVFVGKRDFLVFHGTASSILPRINGVIENKPLQSDAISKIFQSTKLCSVLFPSDRIVSNWVAYRLFPNNIKHFDSDLHNVIATSVDPENESSDPLLSVGVLFKCDTGEAICIDFHGNIGDGSKVREHMEKHIKLSIGPQTDNFFIMITHETKMDDALLYKMMEDFSMTEKLLTGINMNMIEENV</sequence>
<reference evidence="2 3" key="1">
    <citation type="journal article" date="2017" name="Nat. Ecol. Evol.">
        <title>Scallop genome provides insights into evolution of bilaterian karyotype and development.</title>
        <authorList>
            <person name="Wang S."/>
            <person name="Zhang J."/>
            <person name="Jiao W."/>
            <person name="Li J."/>
            <person name="Xun X."/>
            <person name="Sun Y."/>
            <person name="Guo X."/>
            <person name="Huan P."/>
            <person name="Dong B."/>
            <person name="Zhang L."/>
            <person name="Hu X."/>
            <person name="Sun X."/>
            <person name="Wang J."/>
            <person name="Zhao C."/>
            <person name="Wang Y."/>
            <person name="Wang D."/>
            <person name="Huang X."/>
            <person name="Wang R."/>
            <person name="Lv J."/>
            <person name="Li Y."/>
            <person name="Zhang Z."/>
            <person name="Liu B."/>
            <person name="Lu W."/>
            <person name="Hui Y."/>
            <person name="Liang J."/>
            <person name="Zhou Z."/>
            <person name="Hou R."/>
            <person name="Li X."/>
            <person name="Liu Y."/>
            <person name="Li H."/>
            <person name="Ning X."/>
            <person name="Lin Y."/>
            <person name="Zhao L."/>
            <person name="Xing Q."/>
            <person name="Dou J."/>
            <person name="Li Y."/>
            <person name="Mao J."/>
            <person name="Guo H."/>
            <person name="Dou H."/>
            <person name="Li T."/>
            <person name="Mu C."/>
            <person name="Jiang W."/>
            <person name="Fu Q."/>
            <person name="Fu X."/>
            <person name="Miao Y."/>
            <person name="Liu J."/>
            <person name="Yu Q."/>
            <person name="Li R."/>
            <person name="Liao H."/>
            <person name="Li X."/>
            <person name="Kong Y."/>
            <person name="Jiang Z."/>
            <person name="Chourrout D."/>
            <person name="Li R."/>
            <person name="Bao Z."/>
        </authorList>
    </citation>
    <scope>NUCLEOTIDE SEQUENCE [LARGE SCALE GENOMIC DNA]</scope>
    <source>
        <strain evidence="2 3">PY_sf001</strain>
    </source>
</reference>
<accession>A0A210PQY5</accession>
<comment type="caution">
    <text evidence="2">The sequence shown here is derived from an EMBL/GenBank/DDBJ whole genome shotgun (WGS) entry which is preliminary data.</text>
</comment>
<dbReference type="Pfam" id="PF24066">
    <property type="entry name" value="Hisat_C"/>
    <property type="match status" value="1"/>
</dbReference>
<evidence type="ECO:0000313" key="2">
    <source>
        <dbReference type="EMBL" id="OWF38846.1"/>
    </source>
</evidence>